<dbReference type="EMBL" id="VVIW01000035">
    <property type="protein sequence ID" value="NHZ44592.1"/>
    <property type="molecule type" value="Genomic_DNA"/>
</dbReference>
<keyword evidence="3" id="KW-1185">Reference proteome</keyword>
<evidence type="ECO:0000256" key="1">
    <source>
        <dbReference type="SAM" id="Coils"/>
    </source>
</evidence>
<proteinExistence type="predicted"/>
<sequence>MYFNHKVDAEKLRKIARLELPAIEVDLSDMDVSTGFDSITQRVVHDASHKSWLFFPNQEEERKRLRSKLARRIRLINSEQRTRDAAVRERRAAEERKLREAFTRRQEAARRYREMSFENKELDLRKRLGIIGRWPYYLQKASLDGNAIQEKPMIWQAALFARFVFKKANLSYDLDYKLVLSWVLERFDTGSNSIDSVSVEVKRYLAYLCACGFLRKLPVYRHKGQCYVVVHGELVPPKRVEESKKPPLQAPVPAEMVKPVRGQHEHWIWRASWPMWNDICEKAGELIAASSHGELLEALLHELSPFRRPDEPLECAAIMKIHGVSQAEVMSFLESLGLVLKSSLPGRDRPTNR</sequence>
<evidence type="ECO:0000313" key="3">
    <source>
        <dbReference type="Proteomes" id="UP000819052"/>
    </source>
</evidence>
<evidence type="ECO:0000313" key="2">
    <source>
        <dbReference type="EMBL" id="NHZ44592.1"/>
    </source>
</evidence>
<name>A0ABX0MC15_9BURK</name>
<protein>
    <recommendedName>
        <fullName evidence="4">Replication protein</fullName>
    </recommendedName>
</protein>
<reference evidence="2 3" key="1">
    <citation type="submission" date="2019-09" db="EMBL/GenBank/DDBJ databases">
        <title>Taxonomy of Antarctic Massilia spp.: description of Massilia rubra sp. nov., Massilia aquatica sp. nov., Massilia mucilaginosa sp. nov., Massilia frigida sp. nov. isolated from streams, lakes and regoliths.</title>
        <authorList>
            <person name="Holochova P."/>
            <person name="Sedlacek I."/>
            <person name="Kralova S."/>
            <person name="Maslanova I."/>
            <person name="Busse H.-J."/>
            <person name="Stankova E."/>
            <person name="Vrbovska V."/>
            <person name="Kovarovic V."/>
            <person name="Bartak M."/>
            <person name="Svec P."/>
            <person name="Pantucek R."/>
        </authorList>
    </citation>
    <scope>NUCLEOTIDE SEQUENCE [LARGE SCALE GENOMIC DNA]</scope>
    <source>
        <strain evidence="2 3">CCM 8693</strain>
    </source>
</reference>
<gene>
    <name evidence="2" type="ORF">F1609_31205</name>
</gene>
<comment type="caution">
    <text evidence="2">The sequence shown here is derived from an EMBL/GenBank/DDBJ whole genome shotgun (WGS) entry which is preliminary data.</text>
</comment>
<evidence type="ECO:0008006" key="4">
    <source>
        <dbReference type="Google" id="ProtNLM"/>
    </source>
</evidence>
<feature type="coiled-coil region" evidence="1">
    <location>
        <begin position="76"/>
        <end position="111"/>
    </location>
</feature>
<keyword evidence="1" id="KW-0175">Coiled coil</keyword>
<organism evidence="2 3">
    <name type="scientific">Massilia aquatica</name>
    <dbReference type="NCBI Taxonomy" id="2609000"/>
    <lineage>
        <taxon>Bacteria</taxon>
        <taxon>Pseudomonadati</taxon>
        <taxon>Pseudomonadota</taxon>
        <taxon>Betaproteobacteria</taxon>
        <taxon>Burkholderiales</taxon>
        <taxon>Oxalobacteraceae</taxon>
        <taxon>Telluria group</taxon>
        <taxon>Massilia</taxon>
    </lineage>
</organism>
<dbReference type="Proteomes" id="UP000819052">
    <property type="component" value="Unassembled WGS sequence"/>
</dbReference>
<accession>A0ABX0MC15</accession>